<feature type="domain" description="PCI" evidence="2">
    <location>
        <begin position="179"/>
        <end position="349"/>
    </location>
</feature>
<protein>
    <recommendedName>
        <fullName evidence="2">PCI domain-containing protein</fullName>
    </recommendedName>
</protein>
<organism evidence="3 4">
    <name type="scientific">Albugo candida</name>
    <dbReference type="NCBI Taxonomy" id="65357"/>
    <lineage>
        <taxon>Eukaryota</taxon>
        <taxon>Sar</taxon>
        <taxon>Stramenopiles</taxon>
        <taxon>Oomycota</taxon>
        <taxon>Peronosporomycetes</taxon>
        <taxon>Albuginales</taxon>
        <taxon>Albuginaceae</taxon>
        <taxon>Albugo</taxon>
    </lineage>
</organism>
<dbReference type="SMART" id="SM00088">
    <property type="entry name" value="PINT"/>
    <property type="match status" value="1"/>
</dbReference>
<dbReference type="SUPFAM" id="SSF46785">
    <property type="entry name" value="Winged helix' DNA-binding domain"/>
    <property type="match status" value="1"/>
</dbReference>
<dbReference type="PANTHER" id="PTHR15350">
    <property type="entry name" value="COP9 SIGNALOSOME COMPLEX SUBUNIT 7/DENDRITIC CELL PROTEIN GA17"/>
    <property type="match status" value="1"/>
</dbReference>
<evidence type="ECO:0000256" key="1">
    <source>
        <dbReference type="ARBA" id="ARBA00008482"/>
    </source>
</evidence>
<comment type="similarity">
    <text evidence="1">Belongs to the CSN7/EIF3M family. CSN7 subfamily.</text>
</comment>
<dbReference type="AlphaFoldDB" id="A0A024FYB8"/>
<dbReference type="STRING" id="65357.A0A024FYB8"/>
<dbReference type="InterPro" id="IPR045237">
    <property type="entry name" value="COPS7/eIF3m"/>
</dbReference>
<comment type="caution">
    <text evidence="3">The sequence shown here is derived from an EMBL/GenBank/DDBJ whole genome shotgun (WGS) entry which is preliminary data.</text>
</comment>
<accession>A0A024FYB8</accession>
<dbReference type="PANTHER" id="PTHR15350:SF2">
    <property type="entry name" value="EUKARYOTIC TRANSLATION INITIATION FACTOR 3 SUBUNIT M"/>
    <property type="match status" value="1"/>
</dbReference>
<dbReference type="GO" id="GO:0002183">
    <property type="term" value="P:cytoplasmic translational initiation"/>
    <property type="evidence" value="ECO:0007669"/>
    <property type="project" value="TreeGrafter"/>
</dbReference>
<dbReference type="OrthoDB" id="10267031at2759"/>
<evidence type="ECO:0000259" key="2">
    <source>
        <dbReference type="PROSITE" id="PS50250"/>
    </source>
</evidence>
<proteinExistence type="inferred from homology"/>
<evidence type="ECO:0000313" key="4">
    <source>
        <dbReference type="Proteomes" id="UP000053237"/>
    </source>
</evidence>
<dbReference type="Pfam" id="PF01399">
    <property type="entry name" value="PCI"/>
    <property type="match status" value="1"/>
</dbReference>
<dbReference type="Gene3D" id="1.25.40.570">
    <property type="match status" value="1"/>
</dbReference>
<name>A0A024FYB8_9STRA</name>
<dbReference type="Proteomes" id="UP000053237">
    <property type="component" value="Unassembled WGS sequence"/>
</dbReference>
<dbReference type="EMBL" id="CAIX01000002">
    <property type="protein sequence ID" value="CCI39496.1"/>
    <property type="molecule type" value="Genomic_DNA"/>
</dbReference>
<dbReference type="GO" id="GO:0005852">
    <property type="term" value="C:eukaryotic translation initiation factor 3 complex"/>
    <property type="evidence" value="ECO:0007669"/>
    <property type="project" value="TreeGrafter"/>
</dbReference>
<keyword evidence="4" id="KW-1185">Reference proteome</keyword>
<dbReference type="InterPro" id="IPR000717">
    <property type="entry name" value="PCI_dom"/>
</dbReference>
<gene>
    <name evidence="3" type="ORF">BN9_002790</name>
</gene>
<reference evidence="3 4" key="1">
    <citation type="submission" date="2012-05" db="EMBL/GenBank/DDBJ databases">
        <title>Recombination and specialization in a pathogen metapopulation.</title>
        <authorList>
            <person name="Gardiner A."/>
            <person name="Kemen E."/>
            <person name="Schultz-Larsen T."/>
            <person name="MacLean D."/>
            <person name="Van Oosterhout C."/>
            <person name="Jones J.D.G."/>
        </authorList>
    </citation>
    <scope>NUCLEOTIDE SEQUENCE [LARGE SCALE GENOMIC DNA]</scope>
    <source>
        <strain evidence="3 4">Ac Nc2</strain>
    </source>
</reference>
<dbReference type="PROSITE" id="PS50250">
    <property type="entry name" value="PCI"/>
    <property type="match status" value="1"/>
</dbReference>
<sequence length="392" mass="44786">MSDVVMVATDLVAAVSKLLDVTLDFTQEIKKKDMESIITAIRPKINALIALEAANDVEACINLYIRAIKYLKEPEKVVLELTNLLNSVKEHTSDNALLRLRMCVLLTNIFNSSVLHAELRYEALLHVIEYAGNTDNLMQISKQLDSVETMVDRKLLASHEYRRRLYLTIANVLGTKEDKKVRVLTYFEKYLQTFSKSQELQIAKEHAVRATRLFLKNTIPSFIHGIDLTTLPAVQALETDQEHCKLYQLCQIFSSQSWKEYNSFTSTVEETFFQQNGLEKKECESTIRLVTLCSLQPGFDEISFAFIADKLGVHEDQVEEWVVKAITSNLLTAKIDQVRCTVIILKTQRHGFAPEQWKDLQSTLRLYKKNVGSLIEMARNARKTSLHVPSAR</sequence>
<evidence type="ECO:0000313" key="3">
    <source>
        <dbReference type="EMBL" id="CCI39496.1"/>
    </source>
</evidence>
<dbReference type="InParanoid" id="A0A024FYB8"/>
<dbReference type="InterPro" id="IPR036390">
    <property type="entry name" value="WH_DNA-bd_sf"/>
</dbReference>
<dbReference type="FunCoup" id="A0A024FYB8">
    <property type="interactions" value="824"/>
</dbReference>